<comment type="caution">
    <text evidence="3">The sequence shown here is derived from an EMBL/GenBank/DDBJ whole genome shotgun (WGS) entry which is preliminary data.</text>
</comment>
<evidence type="ECO:0000313" key="3">
    <source>
        <dbReference type="EMBL" id="MBP2364600.1"/>
    </source>
</evidence>
<dbReference type="Pfam" id="PF01243">
    <property type="entry name" value="PNPOx_N"/>
    <property type="match status" value="1"/>
</dbReference>
<dbReference type="InterPro" id="IPR012349">
    <property type="entry name" value="Split_barrel_FMN-bd"/>
</dbReference>
<dbReference type="SUPFAM" id="SSF50475">
    <property type="entry name" value="FMN-binding split barrel"/>
    <property type="match status" value="1"/>
</dbReference>
<dbReference type="RefSeq" id="WP_210024628.1">
    <property type="nucleotide sequence ID" value="NZ_JAGINU010000001.1"/>
</dbReference>
<dbReference type="InterPro" id="IPR011576">
    <property type="entry name" value="Pyridox_Oxase_N"/>
</dbReference>
<gene>
    <name evidence="3" type="ORF">JOF36_000296</name>
</gene>
<dbReference type="InterPro" id="IPR052019">
    <property type="entry name" value="F420H2_bilvrd_red/Heme_oxyg"/>
</dbReference>
<dbReference type="PANTHER" id="PTHR35176">
    <property type="entry name" value="HEME OXYGENASE HI_0854-RELATED"/>
    <property type="match status" value="1"/>
</dbReference>
<dbReference type="Gene3D" id="2.30.110.10">
    <property type="entry name" value="Electron Transport, Fmn-binding Protein, Chain A"/>
    <property type="match status" value="1"/>
</dbReference>
<evidence type="ECO:0000259" key="2">
    <source>
        <dbReference type="Pfam" id="PF01243"/>
    </source>
</evidence>
<name>A0ABS4VL22_9PSEU</name>
<reference evidence="3 4" key="1">
    <citation type="submission" date="2021-03" db="EMBL/GenBank/DDBJ databases">
        <title>Sequencing the genomes of 1000 actinobacteria strains.</title>
        <authorList>
            <person name="Klenk H.-P."/>
        </authorList>
    </citation>
    <scope>NUCLEOTIDE SEQUENCE [LARGE SCALE GENOMIC DNA]</scope>
    <source>
        <strain evidence="3 4">DSM 45256</strain>
    </source>
</reference>
<feature type="domain" description="Pyridoxamine 5'-phosphate oxidase N-terminal" evidence="2">
    <location>
        <begin position="16"/>
        <end position="132"/>
    </location>
</feature>
<keyword evidence="4" id="KW-1185">Reference proteome</keyword>
<dbReference type="EMBL" id="JAGINU010000001">
    <property type="protein sequence ID" value="MBP2364600.1"/>
    <property type="molecule type" value="Genomic_DNA"/>
</dbReference>
<evidence type="ECO:0000256" key="1">
    <source>
        <dbReference type="ARBA" id="ARBA00023002"/>
    </source>
</evidence>
<accession>A0ABS4VL22</accession>
<dbReference type="Proteomes" id="UP001519295">
    <property type="component" value="Unassembled WGS sequence"/>
</dbReference>
<evidence type="ECO:0000313" key="4">
    <source>
        <dbReference type="Proteomes" id="UP001519295"/>
    </source>
</evidence>
<organism evidence="3 4">
    <name type="scientific">Pseudonocardia parietis</name>
    <dbReference type="NCBI Taxonomy" id="570936"/>
    <lineage>
        <taxon>Bacteria</taxon>
        <taxon>Bacillati</taxon>
        <taxon>Actinomycetota</taxon>
        <taxon>Actinomycetes</taxon>
        <taxon>Pseudonocardiales</taxon>
        <taxon>Pseudonocardiaceae</taxon>
        <taxon>Pseudonocardia</taxon>
    </lineage>
</organism>
<keyword evidence="1" id="KW-0560">Oxidoreductase</keyword>
<protein>
    <submittedName>
        <fullName evidence="3">PPOX class probable F420-dependent enzyme</fullName>
    </submittedName>
</protein>
<sequence length="133" mass="14659">MTDDAVRSALTEHAADLVLWLGTVTPSGRPTTRPVWFLYDDGDLLVFSEATAAKVRHVRKNPQVVVTFTSDPAAASVRVVDGTATVEEAAPSSFPGYLAKYEADLATMGYDRVRFDAEFHTLLRITPTRTWGW</sequence>
<proteinExistence type="predicted"/>
<dbReference type="PANTHER" id="PTHR35176:SF6">
    <property type="entry name" value="HEME OXYGENASE HI_0854-RELATED"/>
    <property type="match status" value="1"/>
</dbReference>